<dbReference type="EMBL" id="SSSN01000003">
    <property type="protein sequence ID" value="THG34935.1"/>
    <property type="molecule type" value="Genomic_DNA"/>
</dbReference>
<gene>
    <name evidence="2" type="ORF">E6C70_02295</name>
</gene>
<keyword evidence="1" id="KW-1133">Transmembrane helix</keyword>
<feature type="transmembrane region" description="Helical" evidence="1">
    <location>
        <begin position="105"/>
        <end position="125"/>
    </location>
</feature>
<dbReference type="InterPro" id="IPR046291">
    <property type="entry name" value="DUF6328"/>
</dbReference>
<feature type="transmembrane region" description="Helical" evidence="1">
    <location>
        <begin position="62"/>
        <end position="84"/>
    </location>
</feature>
<organism evidence="2 3">
    <name type="scientific">Orlajensenia flava</name>
    <dbReference type="NCBI Taxonomy" id="2565934"/>
    <lineage>
        <taxon>Bacteria</taxon>
        <taxon>Bacillati</taxon>
        <taxon>Actinomycetota</taxon>
        <taxon>Actinomycetes</taxon>
        <taxon>Micrococcales</taxon>
        <taxon>Microbacteriaceae</taxon>
        <taxon>Orlajensenia</taxon>
    </lineage>
</organism>
<dbReference type="Pfam" id="PF19853">
    <property type="entry name" value="DUF6328"/>
    <property type="match status" value="1"/>
</dbReference>
<dbReference type="Proteomes" id="UP000307380">
    <property type="component" value="Unassembled WGS sequence"/>
</dbReference>
<keyword evidence="3" id="KW-1185">Reference proteome</keyword>
<keyword evidence="1" id="KW-0812">Transmembrane</keyword>
<sequence>MTVKDHEGLPLRNETPTEKLDRNWSEILQEMRVAQTATQIIGGFLLAIAFQQRFGELDPYGLVLYLVLVCLAGLSTAIGLAPVSEHRLYFRHRLKGRVVAAGNRFLIAQLVVIALLTAGVIGLIFDFVLGRTAGVVALIAALAVLTVTWIVLPRIRVKAAQAGDNDEIADADS</sequence>
<protein>
    <submittedName>
        <fullName evidence="2">Sodium:proton antiporter</fullName>
    </submittedName>
</protein>
<evidence type="ECO:0000313" key="2">
    <source>
        <dbReference type="EMBL" id="THG34935.1"/>
    </source>
</evidence>
<dbReference type="RefSeq" id="WP_136421851.1">
    <property type="nucleotide sequence ID" value="NZ_SSSN01000003.1"/>
</dbReference>
<evidence type="ECO:0000313" key="3">
    <source>
        <dbReference type="Proteomes" id="UP000307380"/>
    </source>
</evidence>
<proteinExistence type="predicted"/>
<comment type="caution">
    <text evidence="2">The sequence shown here is derived from an EMBL/GenBank/DDBJ whole genome shotgun (WGS) entry which is preliminary data.</text>
</comment>
<name>A0A4S4FY48_9MICO</name>
<keyword evidence="1" id="KW-0472">Membrane</keyword>
<dbReference type="OrthoDB" id="3625784at2"/>
<feature type="transmembrane region" description="Helical" evidence="1">
    <location>
        <begin position="131"/>
        <end position="152"/>
    </location>
</feature>
<reference evidence="2 3" key="1">
    <citation type="submission" date="2019-04" db="EMBL/GenBank/DDBJ databases">
        <authorList>
            <person name="Jiang L."/>
        </authorList>
    </citation>
    <scope>NUCLEOTIDE SEQUENCE [LARGE SCALE GENOMIC DNA]</scope>
    <source>
        <strain evidence="2 3">YIM 131861</strain>
    </source>
</reference>
<evidence type="ECO:0000256" key="1">
    <source>
        <dbReference type="SAM" id="Phobius"/>
    </source>
</evidence>
<dbReference type="AlphaFoldDB" id="A0A4S4FY48"/>
<accession>A0A4S4FY48</accession>